<feature type="compositionally biased region" description="Basic and acidic residues" evidence="1">
    <location>
        <begin position="46"/>
        <end position="67"/>
    </location>
</feature>
<keyword evidence="2" id="KW-0472">Membrane</keyword>
<evidence type="ECO:0000256" key="1">
    <source>
        <dbReference type="SAM" id="MobiDB-lite"/>
    </source>
</evidence>
<dbReference type="Pfam" id="PF26436">
    <property type="entry name" value="DUF8119"/>
    <property type="match status" value="1"/>
</dbReference>
<organism evidence="4 5">
    <name type="scientific">Haloterrigena turkmenica (strain ATCC 51198 / DSM 5511 / JCM 9101 / NCIMB 13204 / VKM B-1734 / 4k)</name>
    <name type="common">Halococcus turkmenicus</name>
    <dbReference type="NCBI Taxonomy" id="543526"/>
    <lineage>
        <taxon>Archaea</taxon>
        <taxon>Methanobacteriati</taxon>
        <taxon>Methanobacteriota</taxon>
        <taxon>Stenosarchaea group</taxon>
        <taxon>Halobacteria</taxon>
        <taxon>Halobacteriales</taxon>
        <taxon>Natrialbaceae</taxon>
        <taxon>Haloterrigena</taxon>
    </lineage>
</organism>
<dbReference type="EMBL" id="CP001860">
    <property type="protein sequence ID" value="ADB62393.1"/>
    <property type="molecule type" value="Genomic_DNA"/>
</dbReference>
<feature type="compositionally biased region" description="Basic and acidic residues" evidence="1">
    <location>
        <begin position="23"/>
        <end position="39"/>
    </location>
</feature>
<evidence type="ECO:0000313" key="4">
    <source>
        <dbReference type="EMBL" id="ADB62393.1"/>
    </source>
</evidence>
<feature type="domain" description="DUF8119" evidence="3">
    <location>
        <begin position="71"/>
        <end position="139"/>
    </location>
</feature>
<evidence type="ECO:0000259" key="3">
    <source>
        <dbReference type="Pfam" id="PF26436"/>
    </source>
</evidence>
<evidence type="ECO:0000256" key="2">
    <source>
        <dbReference type="SAM" id="Phobius"/>
    </source>
</evidence>
<reference evidence="4 5" key="1">
    <citation type="journal article" date="2010" name="Stand. Genomic Sci.">
        <title>Complete genome sequence of Haloterrigena turkmenica type strain (4k).</title>
        <authorList>
            <person name="Saunders E."/>
            <person name="Tindall B.J."/>
            <person name="Fahnrich R."/>
            <person name="Lapidus A."/>
            <person name="Copeland A."/>
            <person name="Del Rio T.G."/>
            <person name="Lucas S."/>
            <person name="Chen F."/>
            <person name="Tice H."/>
            <person name="Cheng J.F."/>
            <person name="Han C."/>
            <person name="Detter J.C."/>
            <person name="Bruce D."/>
            <person name="Goodwin L."/>
            <person name="Chain P."/>
            <person name="Pitluck S."/>
            <person name="Pati A."/>
            <person name="Ivanova N."/>
            <person name="Mavromatis K."/>
            <person name="Chen A."/>
            <person name="Palaniappan K."/>
            <person name="Land M."/>
            <person name="Hauser L."/>
            <person name="Chang Y.J."/>
            <person name="Jeffries C.D."/>
            <person name="Brettin T."/>
            <person name="Rohde M."/>
            <person name="Goker M."/>
            <person name="Bristow J."/>
            <person name="Eisen J.A."/>
            <person name="Markowitz V."/>
            <person name="Hugenholtz P."/>
            <person name="Klenk H.P."/>
            <person name="Kyrpides N.C."/>
        </authorList>
    </citation>
    <scope>NUCLEOTIDE SEQUENCE [LARGE SCALE GENOMIC DNA]</scope>
    <source>
        <strain evidence="5">ATCC 51198 / DSM 5511 / JCM 9101 / NCIMB 13204 / VKM B-1734 / 4k</strain>
    </source>
</reference>
<feature type="region of interest" description="Disordered" evidence="1">
    <location>
        <begin position="145"/>
        <end position="164"/>
    </location>
</feature>
<keyword evidence="2" id="KW-1133">Transmembrane helix</keyword>
<accession>D2RQZ7</accession>
<evidence type="ECO:0000313" key="5">
    <source>
        <dbReference type="Proteomes" id="UP000001903"/>
    </source>
</evidence>
<feature type="region of interest" description="Disordered" evidence="1">
    <location>
        <begin position="16"/>
        <end position="67"/>
    </location>
</feature>
<dbReference type="AlphaFoldDB" id="D2RQZ7"/>
<name>D2RQZ7_HALTV</name>
<gene>
    <name evidence="4" type="ordered locus">Htur_3531</name>
</gene>
<dbReference type="Proteomes" id="UP000001903">
    <property type="component" value="Chromosome"/>
</dbReference>
<keyword evidence="2" id="KW-0812">Transmembrane</keyword>
<proteinExistence type="predicted"/>
<protein>
    <recommendedName>
        <fullName evidence="3">DUF8119 domain-containing protein</fullName>
    </recommendedName>
</protein>
<feature type="transmembrane region" description="Helical" evidence="2">
    <location>
        <begin position="88"/>
        <end position="106"/>
    </location>
</feature>
<dbReference type="HOGENOM" id="CLU_1615275_0_0_2"/>
<dbReference type="eggNOG" id="arCOG06361">
    <property type="taxonomic scope" value="Archaea"/>
</dbReference>
<dbReference type="KEGG" id="htu:Htur_3531"/>
<sequence>METAGYEFVARSRFGPRRTASRSHTDAFPRPKSVCDRSRTSAPTVSERESLHSGTDRADAAPVDDERPVLESRRRRLRAYLRHNGERICRDAVVLASWALVMMLWIQGFGVPRWLCYLATFAGVVGYTQVTSPWVRPYVSPDDLESIPADGRGRRLQESKQRHE</sequence>
<feature type="compositionally biased region" description="Basic and acidic residues" evidence="1">
    <location>
        <begin position="151"/>
        <end position="164"/>
    </location>
</feature>
<dbReference type="InterPro" id="IPR058432">
    <property type="entry name" value="DUF8119"/>
</dbReference>
<keyword evidence="5" id="KW-1185">Reference proteome</keyword>